<dbReference type="Proteomes" id="UP000177040">
    <property type="component" value="Unassembled WGS sequence"/>
</dbReference>
<evidence type="ECO:0008006" key="5">
    <source>
        <dbReference type="Google" id="ProtNLM"/>
    </source>
</evidence>
<evidence type="ECO:0000259" key="1">
    <source>
        <dbReference type="Pfam" id="PF00534"/>
    </source>
</evidence>
<dbReference type="AlphaFoldDB" id="A0A1F6N1B4"/>
<dbReference type="InterPro" id="IPR001296">
    <property type="entry name" value="Glyco_trans_1"/>
</dbReference>
<dbReference type="CDD" id="cd03801">
    <property type="entry name" value="GT4_PimA-like"/>
    <property type="match status" value="1"/>
</dbReference>
<evidence type="ECO:0000259" key="2">
    <source>
        <dbReference type="Pfam" id="PF13439"/>
    </source>
</evidence>
<reference evidence="3 4" key="1">
    <citation type="journal article" date="2016" name="Nat. Commun.">
        <title>Thousands of microbial genomes shed light on interconnected biogeochemical processes in an aquifer system.</title>
        <authorList>
            <person name="Anantharaman K."/>
            <person name="Brown C.T."/>
            <person name="Hug L.A."/>
            <person name="Sharon I."/>
            <person name="Castelle C.J."/>
            <person name="Probst A.J."/>
            <person name="Thomas B.C."/>
            <person name="Singh A."/>
            <person name="Wilkins M.J."/>
            <person name="Karaoz U."/>
            <person name="Brodie E.L."/>
            <person name="Williams K.H."/>
            <person name="Hubbard S.S."/>
            <person name="Banfield J.F."/>
        </authorList>
    </citation>
    <scope>NUCLEOTIDE SEQUENCE [LARGE SCALE GENOMIC DNA]</scope>
</reference>
<dbReference type="PANTHER" id="PTHR45947:SF3">
    <property type="entry name" value="SULFOQUINOVOSYL TRANSFERASE SQD2"/>
    <property type="match status" value="1"/>
</dbReference>
<dbReference type="Pfam" id="PF00534">
    <property type="entry name" value="Glycos_transf_1"/>
    <property type="match status" value="1"/>
</dbReference>
<dbReference type="Pfam" id="PF13439">
    <property type="entry name" value="Glyco_transf_4"/>
    <property type="match status" value="1"/>
</dbReference>
<dbReference type="Gene3D" id="3.40.50.2000">
    <property type="entry name" value="Glycogen Phosphorylase B"/>
    <property type="match status" value="2"/>
</dbReference>
<comment type="caution">
    <text evidence="3">The sequence shown here is derived from an EMBL/GenBank/DDBJ whole genome shotgun (WGS) entry which is preliminary data.</text>
</comment>
<dbReference type="PANTHER" id="PTHR45947">
    <property type="entry name" value="SULFOQUINOVOSYL TRANSFERASE SQD2"/>
    <property type="match status" value="1"/>
</dbReference>
<gene>
    <name evidence="3" type="ORF">A2983_03900</name>
</gene>
<protein>
    <recommendedName>
        <fullName evidence="5">Glycosyltransferase subfamily 4-like N-terminal domain-containing protein</fullName>
    </recommendedName>
</protein>
<evidence type="ECO:0000313" key="4">
    <source>
        <dbReference type="Proteomes" id="UP000177040"/>
    </source>
</evidence>
<dbReference type="EMBL" id="MFQH01000023">
    <property type="protein sequence ID" value="OGH77755.1"/>
    <property type="molecule type" value="Genomic_DNA"/>
</dbReference>
<dbReference type="GO" id="GO:0016757">
    <property type="term" value="F:glycosyltransferase activity"/>
    <property type="evidence" value="ECO:0007669"/>
    <property type="project" value="InterPro"/>
</dbReference>
<sequence length="397" mass="44660">MKIAQIVCRYPPYYSGMGTVVFETAVNLAKRGHSVEVITPEYYEAKEIKEVDEPEEKIHAPRLQKEIDYARRLEPSVTYGNAARLPNLDKELAEFDIVHLHYPFFGTANAVRRWKQKNPHKPLVVTYHMDTRATGWLDLVFKLYARYFMPKILSVADAIVSASFDYIQASDARDIYASQAKKWREIPFGVDIERFFPAKSNIEFLTNLGLDSNLPTVLFVGGMDHAHFFKGVPILLEALFLAKENGKPIQAIFVGDGERREQFMLKAKGLGLDSLVVFSGRVEHNDLPRFYQNSDILVLPSTTSSEAFGMVLLEAFASGTPVIASDLPGVRTVATQAGSVVKPNDPQDLARALLEYFSPEVDRAAWRVAARDVAEKIYAWPGIVARLEDLYVSLLKK</sequence>
<accession>A0A1F6N1B4</accession>
<feature type="domain" description="Glycosyltransferase subfamily 4-like N-terminal" evidence="2">
    <location>
        <begin position="15"/>
        <end position="194"/>
    </location>
</feature>
<organism evidence="3 4">
    <name type="scientific">Candidatus Magasanikbacteria bacterium RIFCSPLOWO2_01_FULL_40_15</name>
    <dbReference type="NCBI Taxonomy" id="1798686"/>
    <lineage>
        <taxon>Bacteria</taxon>
        <taxon>Candidatus Magasanikiibacteriota</taxon>
    </lineage>
</organism>
<feature type="domain" description="Glycosyl transferase family 1" evidence="1">
    <location>
        <begin position="208"/>
        <end position="371"/>
    </location>
</feature>
<dbReference type="SUPFAM" id="SSF53756">
    <property type="entry name" value="UDP-Glycosyltransferase/glycogen phosphorylase"/>
    <property type="match status" value="1"/>
</dbReference>
<evidence type="ECO:0000313" key="3">
    <source>
        <dbReference type="EMBL" id="OGH77755.1"/>
    </source>
</evidence>
<dbReference type="InterPro" id="IPR050194">
    <property type="entry name" value="Glycosyltransferase_grp1"/>
</dbReference>
<proteinExistence type="predicted"/>
<name>A0A1F6N1B4_9BACT</name>
<dbReference type="InterPro" id="IPR028098">
    <property type="entry name" value="Glyco_trans_4-like_N"/>
</dbReference>